<proteinExistence type="predicted"/>
<gene>
    <name evidence="3" type="ORF">TAV2_LOCUS15519</name>
</gene>
<dbReference type="PANTHER" id="PTHR46236">
    <property type="entry name" value="TRAF-LIKE SUPERFAMILY PROTEIN"/>
    <property type="match status" value="1"/>
</dbReference>
<dbReference type="EMBL" id="OU466861">
    <property type="protein sequence ID" value="CAH2065258.1"/>
    <property type="molecule type" value="Genomic_DNA"/>
</dbReference>
<evidence type="ECO:0000313" key="4">
    <source>
        <dbReference type="Proteomes" id="UP000836841"/>
    </source>
</evidence>
<evidence type="ECO:0000256" key="1">
    <source>
        <dbReference type="ARBA" id="ARBA00023054"/>
    </source>
</evidence>
<dbReference type="PANTHER" id="PTHR46236:SF35">
    <property type="entry name" value="MATH DOMAIN-CONTAINING PROTEIN"/>
    <property type="match status" value="1"/>
</dbReference>
<dbReference type="InterPro" id="IPR008974">
    <property type="entry name" value="TRAF-like"/>
</dbReference>
<protein>
    <submittedName>
        <fullName evidence="3">Uncharacterized protein</fullName>
    </submittedName>
</protein>
<dbReference type="Proteomes" id="UP000836841">
    <property type="component" value="Chromosome 5"/>
</dbReference>
<dbReference type="InterPro" id="IPR050804">
    <property type="entry name" value="MCC"/>
</dbReference>
<evidence type="ECO:0000313" key="3">
    <source>
        <dbReference type="EMBL" id="CAH2065258.1"/>
    </source>
</evidence>
<feature type="coiled-coil region" evidence="2">
    <location>
        <begin position="63"/>
        <end position="90"/>
    </location>
</feature>
<feature type="non-terminal residue" evidence="3">
    <location>
        <position position="1"/>
    </location>
</feature>
<dbReference type="Gene3D" id="2.60.210.10">
    <property type="entry name" value="Apoptosis, Tumor Necrosis Factor Receptor Associated Protein 2, Chain A"/>
    <property type="match status" value="1"/>
</dbReference>
<accession>A0AAU9SFJ2</accession>
<keyword evidence="1 2" id="KW-0175">Coiled coil</keyword>
<name>A0AAU9SFJ2_THLAR</name>
<dbReference type="SUPFAM" id="SSF49599">
    <property type="entry name" value="TRAF domain-like"/>
    <property type="match status" value="1"/>
</dbReference>
<dbReference type="CDD" id="cd00121">
    <property type="entry name" value="MATH"/>
    <property type="match status" value="1"/>
</dbReference>
<keyword evidence="4" id="KW-1185">Reference proteome</keyword>
<reference evidence="3 4" key="1">
    <citation type="submission" date="2022-03" db="EMBL/GenBank/DDBJ databases">
        <authorList>
            <person name="Nunn A."/>
            <person name="Chopra R."/>
            <person name="Nunn A."/>
            <person name="Contreras Garrido A."/>
        </authorList>
    </citation>
    <scope>NUCLEOTIDE SEQUENCE [LARGE SCALE GENOMIC DNA]</scope>
</reference>
<dbReference type="AlphaFoldDB" id="A0AAU9SFJ2"/>
<sequence length="93" mass="10942">RLKAKKNDDKHDDLSLYLEVADSKTLPLGWRRHAKVSITIVNQIVDIFTEMRDYVYWLEKKLQEVGETRMQEIEEELKDLKNTCSDMNALLSS</sequence>
<evidence type="ECO:0000256" key="2">
    <source>
        <dbReference type="SAM" id="Coils"/>
    </source>
</evidence>
<organism evidence="3 4">
    <name type="scientific">Thlaspi arvense</name>
    <name type="common">Field penny-cress</name>
    <dbReference type="NCBI Taxonomy" id="13288"/>
    <lineage>
        <taxon>Eukaryota</taxon>
        <taxon>Viridiplantae</taxon>
        <taxon>Streptophyta</taxon>
        <taxon>Embryophyta</taxon>
        <taxon>Tracheophyta</taxon>
        <taxon>Spermatophyta</taxon>
        <taxon>Magnoliopsida</taxon>
        <taxon>eudicotyledons</taxon>
        <taxon>Gunneridae</taxon>
        <taxon>Pentapetalae</taxon>
        <taxon>rosids</taxon>
        <taxon>malvids</taxon>
        <taxon>Brassicales</taxon>
        <taxon>Brassicaceae</taxon>
        <taxon>Thlaspideae</taxon>
        <taxon>Thlaspi</taxon>
    </lineage>
</organism>
<dbReference type="InterPro" id="IPR002083">
    <property type="entry name" value="MATH/TRAF_dom"/>
</dbReference>